<evidence type="ECO:0000313" key="3">
    <source>
        <dbReference type="EMBL" id="KAJ3570940.1"/>
    </source>
</evidence>
<dbReference type="PROSITE" id="PS50234">
    <property type="entry name" value="VWFA"/>
    <property type="match status" value="1"/>
</dbReference>
<feature type="region of interest" description="Disordered" evidence="1">
    <location>
        <begin position="20"/>
        <end position="67"/>
    </location>
</feature>
<dbReference type="PANTHER" id="PTHR22796:SF1">
    <property type="entry name" value="VWFA DOMAIN-CONTAINING PROTEIN"/>
    <property type="match status" value="1"/>
</dbReference>
<dbReference type="InterPro" id="IPR015894">
    <property type="entry name" value="Guanylate-bd_N"/>
</dbReference>
<feature type="domain" description="VWFA" evidence="2">
    <location>
        <begin position="1950"/>
        <end position="2165"/>
    </location>
</feature>
<accession>A0AAD5VZ31</accession>
<dbReference type="CDD" id="cd00198">
    <property type="entry name" value="vWFA"/>
    <property type="match status" value="1"/>
</dbReference>
<dbReference type="InterPro" id="IPR027417">
    <property type="entry name" value="P-loop_NTPase"/>
</dbReference>
<comment type="caution">
    <text evidence="3">The sequence shown here is derived from an EMBL/GenBank/DDBJ whole genome shotgun (WGS) entry which is preliminary data.</text>
</comment>
<reference evidence="3" key="1">
    <citation type="submission" date="2022-07" db="EMBL/GenBank/DDBJ databases">
        <title>Genome Sequence of Leucocoprinus birnbaumii.</title>
        <authorList>
            <person name="Buettner E."/>
        </authorList>
    </citation>
    <scope>NUCLEOTIDE SEQUENCE</scope>
    <source>
        <strain evidence="3">VT141</strain>
    </source>
</reference>
<dbReference type="PANTHER" id="PTHR22796">
    <property type="entry name" value="URG4-RELATED"/>
    <property type="match status" value="1"/>
</dbReference>
<feature type="compositionally biased region" description="Polar residues" evidence="1">
    <location>
        <begin position="54"/>
        <end position="65"/>
    </location>
</feature>
<evidence type="ECO:0000313" key="4">
    <source>
        <dbReference type="Proteomes" id="UP001213000"/>
    </source>
</evidence>
<name>A0AAD5VZ31_9AGAR</name>
<evidence type="ECO:0000259" key="2">
    <source>
        <dbReference type="PROSITE" id="PS50234"/>
    </source>
</evidence>
<keyword evidence="4" id="KW-1185">Reference proteome</keyword>
<gene>
    <name evidence="3" type="ORF">NP233_g4078</name>
</gene>
<proteinExistence type="predicted"/>
<dbReference type="Proteomes" id="UP001213000">
    <property type="component" value="Unassembled WGS sequence"/>
</dbReference>
<organism evidence="3 4">
    <name type="scientific">Leucocoprinus birnbaumii</name>
    <dbReference type="NCBI Taxonomy" id="56174"/>
    <lineage>
        <taxon>Eukaryota</taxon>
        <taxon>Fungi</taxon>
        <taxon>Dikarya</taxon>
        <taxon>Basidiomycota</taxon>
        <taxon>Agaricomycotina</taxon>
        <taxon>Agaricomycetes</taxon>
        <taxon>Agaricomycetidae</taxon>
        <taxon>Agaricales</taxon>
        <taxon>Agaricineae</taxon>
        <taxon>Agaricaceae</taxon>
        <taxon>Leucocoprinus</taxon>
    </lineage>
</organism>
<evidence type="ECO:0000256" key="1">
    <source>
        <dbReference type="SAM" id="MobiDB-lite"/>
    </source>
</evidence>
<dbReference type="InterPro" id="IPR036465">
    <property type="entry name" value="vWFA_dom_sf"/>
</dbReference>
<dbReference type="EMBL" id="JANIEX010000210">
    <property type="protein sequence ID" value="KAJ3570940.1"/>
    <property type="molecule type" value="Genomic_DNA"/>
</dbReference>
<dbReference type="GO" id="GO:0005525">
    <property type="term" value="F:GTP binding"/>
    <property type="evidence" value="ECO:0007669"/>
    <property type="project" value="InterPro"/>
</dbReference>
<dbReference type="SUPFAM" id="SSF52540">
    <property type="entry name" value="P-loop containing nucleoside triphosphate hydrolases"/>
    <property type="match status" value="1"/>
</dbReference>
<protein>
    <recommendedName>
        <fullName evidence="2">VWFA domain-containing protein</fullName>
    </recommendedName>
</protein>
<dbReference type="Gene3D" id="3.40.50.300">
    <property type="entry name" value="P-loop containing nucleotide triphosphate hydrolases"/>
    <property type="match status" value="1"/>
</dbReference>
<dbReference type="Pfam" id="PF13519">
    <property type="entry name" value="VWA_2"/>
    <property type="match status" value="1"/>
</dbReference>
<dbReference type="InterPro" id="IPR002035">
    <property type="entry name" value="VWF_A"/>
</dbReference>
<dbReference type="SMART" id="SM00327">
    <property type="entry name" value="VWA"/>
    <property type="match status" value="1"/>
</dbReference>
<dbReference type="Gene3D" id="3.40.50.410">
    <property type="entry name" value="von Willebrand factor, type A domain"/>
    <property type="match status" value="1"/>
</dbReference>
<dbReference type="GO" id="GO:0003924">
    <property type="term" value="F:GTPase activity"/>
    <property type="evidence" value="ECO:0007669"/>
    <property type="project" value="InterPro"/>
</dbReference>
<dbReference type="Pfam" id="PF02263">
    <property type="entry name" value="GBP"/>
    <property type="match status" value="1"/>
</dbReference>
<dbReference type="SUPFAM" id="SSF53300">
    <property type="entry name" value="vWA-like"/>
    <property type="match status" value="1"/>
</dbReference>
<sequence>MLGADISHVERLSGITVRARGEPSSFDADHDRSYSPSSGSSTPRAPEATRKQENISTGMTNSIPFSPQMPFFKRVDHEHEHDRDIAGRVPGLYRVFDLINEQGSGGLVDKVIIDQDGLKRLINDLCPGAYFALTRVDFKALDTLAIRPIGVVDDYTVQLLRHSRDNYSGPSLRSGIYIVRPPASSTEVLYAVYWPQDETWKDSAPSGPRRKSGYLLKISDQIMCFMSTSQSRDFVWDHEDQQEEELTVEDFDPGSEERLYTFEITQENEQEESVVHRPGFRLESKYARTPAAPENEDQPPAPHPSLVFGETSQGILSVESLPPRVDQKVTDGALLPMQLRQLLSDTTLRIDCVLSEEEVSALIKYGLDTSRYRKICVDWQERRRLSRRDIEKLRSERYNEMQNNLKSEEDLLGKEVMVYLIEKVLNIYPDLDPTRLSGTLKITREEFHELRGNFTSRARDSIGENVFDHVSLFNFEKDISLFSGAFREQKQRIACVLLIRRKHSNLYSDAMAKEIIAEGLPTRLGKKQNNSWFRISLPFSSSSSPEEIDIKKAVEQYSRAISDQELLYSLDEYVNEEPLVQPATRHVWDVAHEHITEALAKIFGRFLQAVLRNRQEFARKQVNIYCKEATKESQRRSAEQLSQEINLLSSLNGESEPLLIFKSFKINSDRYGESFLLSAQRQTRIVSTFQYRLSILDLSSDHRQNIQLDHTFVPSPSVNNRTSIEFTLPPNRRILHSQLLANERVLFVVDQGDKIGLYLDKLWSMANALHHSQPKKTVDKRRLGGQDIIITFEESKRLLVLCTPHKPTLYVFMFDEHYGQLQSWASPFELSAWYNNQETVTHICFAIGTEDILLVDSRNQARIYSLVSQRFRPASISLPESPVCVMSSPDGACAFFVFDKDQRRIMAAHHWETFGSSEGIEITLPENHGSLAVTSFVDRQCIHLMMINEAEGYVQSLALAITKKSSEFTFKEKGAKVSVETQKTGNYVNNCLLDCFGDVWTRFPVVAAVSRHSITSSATRKPKKITFVSDQVHENYSSYFADMVRTFEDKTKKPTDGQLRAISINAETYSNVIRYLMNDSGDHISRFLAGQWFVNLLCLLPIHIAVARDNRFVPLKDGVSSSEFEQSLLGAEVGRIVDNLSFGWYESILRSYMADKPVKVVSSMGEQSVGKSFALNHLMDTSFAGSAMRTTEGVWMSITPTDEALLVALDFEGVHSIERSPQEDALLVLFNTAVSNLVLFRNNFALSRDIADLFQSFQASSVILDPKANPSLFQSTLVIIIKDVIESDQKDIVREFSLKFQSIVRAEQGANFISKLHAGRLNIIPWPVIESSQFYTLYSTLKRRLDSQKVTHPSAGEFLYTLKILMAKLKTNDWGAMSQSLAAHRAQSLLAMLPVALQYGLSEAGSENEPLKNLDNDTAIDCSDTMLRLFLSSHSGELTSREDVLTDLRRSWVKYDSRHDMVETTWIEELAAYLSEVVQLRISHVEKWISTNLQRFKASNTHVELLQREMSAAVVELQANVDLCKLTCQRCNLGCTLSRRHDPTPQPHDCNTDHRCPRACAYVEDHVDEEQPLCQSPAGHDGPHICVVDQHLCGEPCLYQDKKGCQTKCTKMADHEGDHVCSARKHACSKPCALLVILPNGRVKHACSGTCSYASDEPHDQHVCDVRMCPITCELCERLCGNADHLHGLDDAAIHLCGQNHDCRALCGAGICEIDTTPQSIEATFTGRHETFRYTKYSQAAKRLPCKRPIPAWKREHEGEHIHSLDPSPFHFCDIKCDNCGYFCTLPQGHPQQEHETSHGSMSKTRWAIDGPDGTVMELNGRRFGSNDEGAPMMCNLRCGGPDHEHIPARLEPNPDKPKDWISHKLYWRRSGFRDPYSRDDQATFAKCDSMCPGPEHAATANQTAQPSYCTLPLFHPPHATNQLATLGYVSNDGHLFTCKNPIVMQQAFHVIFVIDRSGSMSLNNSKPLPATPVTPTIVSRHNDRLGAAYLSLHGFWQSRQVALTTPGSSAQGQAAPARRDAYSVLLFSNSAIVSFENDFRSTPEQMLRVLLQTEANGGTNYEAAITQTEAVMRKHWSSERSPVVIFLSDGECSIRDTTVRTLCRAAISLGNESLRRMAQIAREVESSAPRDATLPANAHLESSYSEAVDSITLAETFLGLADSLKKTRGALLA</sequence>